<dbReference type="InterPro" id="IPR007627">
    <property type="entry name" value="RNA_pol_sigma70_r2"/>
</dbReference>
<comment type="caution">
    <text evidence="9">The sequence shown here is derived from an EMBL/GenBank/DDBJ whole genome shotgun (WGS) entry which is preliminary data.</text>
</comment>
<name>A0ABN2IFG9_9ACTN</name>
<dbReference type="InterPro" id="IPR013324">
    <property type="entry name" value="RNA_pol_sigma_r3/r4-like"/>
</dbReference>
<dbReference type="PANTHER" id="PTHR30173">
    <property type="entry name" value="SIGMA 19 FACTOR"/>
    <property type="match status" value="1"/>
</dbReference>
<keyword evidence="6" id="KW-0804">Transcription</keyword>
<dbReference type="Pfam" id="PF04542">
    <property type="entry name" value="Sigma70_r2"/>
    <property type="match status" value="1"/>
</dbReference>
<dbReference type="InterPro" id="IPR032710">
    <property type="entry name" value="NTF2-like_dom_sf"/>
</dbReference>
<protein>
    <submittedName>
        <fullName evidence="9">Sigma-70 family RNA polymerase sigma factor</fullName>
    </submittedName>
</protein>
<dbReference type="Gene3D" id="1.10.10.10">
    <property type="entry name" value="Winged helix-like DNA-binding domain superfamily/Winged helix DNA-binding domain"/>
    <property type="match status" value="1"/>
</dbReference>
<evidence type="ECO:0000256" key="1">
    <source>
        <dbReference type="ARBA" id="ARBA00010641"/>
    </source>
</evidence>
<dbReference type="Proteomes" id="UP001500383">
    <property type="component" value="Unassembled WGS sequence"/>
</dbReference>
<evidence type="ECO:0000313" key="9">
    <source>
        <dbReference type="EMBL" id="GAA1703899.1"/>
    </source>
</evidence>
<dbReference type="Gene3D" id="1.10.1740.10">
    <property type="match status" value="1"/>
</dbReference>
<dbReference type="Pfam" id="PF08281">
    <property type="entry name" value="Sigma70_r4_2"/>
    <property type="match status" value="1"/>
</dbReference>
<feature type="domain" description="RNA polymerase sigma-70 region 2" evidence="7">
    <location>
        <begin position="7"/>
        <end position="68"/>
    </location>
</feature>
<dbReference type="InterPro" id="IPR014284">
    <property type="entry name" value="RNA_pol_sigma-70_dom"/>
</dbReference>
<dbReference type="InterPro" id="IPR052704">
    <property type="entry name" value="ECF_Sigma-70_Domain"/>
</dbReference>
<evidence type="ECO:0000256" key="5">
    <source>
        <dbReference type="ARBA" id="ARBA00023125"/>
    </source>
</evidence>
<dbReference type="InterPro" id="IPR013249">
    <property type="entry name" value="RNA_pol_sigma70_r4_t2"/>
</dbReference>
<dbReference type="EMBL" id="BAAAQG010000006">
    <property type="protein sequence ID" value="GAA1703899.1"/>
    <property type="molecule type" value="Genomic_DNA"/>
</dbReference>
<evidence type="ECO:0000256" key="6">
    <source>
        <dbReference type="ARBA" id="ARBA00023163"/>
    </source>
</evidence>
<dbReference type="NCBIfam" id="TIGR02937">
    <property type="entry name" value="sigma70-ECF"/>
    <property type="match status" value="1"/>
</dbReference>
<evidence type="ECO:0000256" key="3">
    <source>
        <dbReference type="ARBA" id="ARBA00023015"/>
    </source>
</evidence>
<evidence type="ECO:0000256" key="2">
    <source>
        <dbReference type="ARBA" id="ARBA00011344"/>
    </source>
</evidence>
<comment type="subunit">
    <text evidence="2">Interacts transiently with the RNA polymerase catalytic core formed by RpoA, RpoB, RpoC and RpoZ (2 alpha, 1 beta, 1 beta' and 1 omega subunit) to form the RNA polymerase holoenzyme that can initiate transcription.</text>
</comment>
<organism evidence="9 10">
    <name type="scientific">Dietzia cercidiphylli</name>
    <dbReference type="NCBI Taxonomy" id="498199"/>
    <lineage>
        <taxon>Bacteria</taxon>
        <taxon>Bacillati</taxon>
        <taxon>Actinomycetota</taxon>
        <taxon>Actinomycetes</taxon>
        <taxon>Mycobacteriales</taxon>
        <taxon>Dietziaceae</taxon>
        <taxon>Dietzia</taxon>
    </lineage>
</organism>
<comment type="similarity">
    <text evidence="1">Belongs to the sigma-70 factor family. ECF subfamily.</text>
</comment>
<dbReference type="PANTHER" id="PTHR30173:SF43">
    <property type="entry name" value="ECF RNA POLYMERASE SIGMA FACTOR SIGI-RELATED"/>
    <property type="match status" value="1"/>
</dbReference>
<dbReference type="InterPro" id="IPR036388">
    <property type="entry name" value="WH-like_DNA-bd_sf"/>
</dbReference>
<dbReference type="InterPro" id="IPR013325">
    <property type="entry name" value="RNA_pol_sigma_r2"/>
</dbReference>
<feature type="domain" description="RNA polymerase sigma factor 70 region 4 type 2" evidence="8">
    <location>
        <begin position="101"/>
        <end position="151"/>
    </location>
</feature>
<keyword evidence="10" id="KW-1185">Reference proteome</keyword>
<reference evidence="9 10" key="1">
    <citation type="journal article" date="2019" name="Int. J. Syst. Evol. Microbiol.">
        <title>The Global Catalogue of Microorganisms (GCM) 10K type strain sequencing project: providing services to taxonomists for standard genome sequencing and annotation.</title>
        <authorList>
            <consortium name="The Broad Institute Genomics Platform"/>
            <consortium name="The Broad Institute Genome Sequencing Center for Infectious Disease"/>
            <person name="Wu L."/>
            <person name="Ma J."/>
        </authorList>
    </citation>
    <scope>NUCLEOTIDE SEQUENCE [LARGE SCALE GENOMIC DNA]</scope>
    <source>
        <strain evidence="9 10">JCM 16002</strain>
    </source>
</reference>
<dbReference type="RefSeq" id="WP_344391231.1">
    <property type="nucleotide sequence ID" value="NZ_BAAAQG010000006.1"/>
</dbReference>
<evidence type="ECO:0000259" key="8">
    <source>
        <dbReference type="Pfam" id="PF08281"/>
    </source>
</evidence>
<proteinExistence type="inferred from homology"/>
<gene>
    <name evidence="9" type="ORF">GCM10009831_11810</name>
</gene>
<dbReference type="SUPFAM" id="SSF54427">
    <property type="entry name" value="NTF2-like"/>
    <property type="match status" value="1"/>
</dbReference>
<evidence type="ECO:0000256" key="4">
    <source>
        <dbReference type="ARBA" id="ARBA00023082"/>
    </source>
</evidence>
<dbReference type="SUPFAM" id="SSF88946">
    <property type="entry name" value="Sigma2 domain of RNA polymerase sigma factors"/>
    <property type="match status" value="1"/>
</dbReference>
<keyword evidence="4" id="KW-0731">Sigma factor</keyword>
<evidence type="ECO:0000259" key="7">
    <source>
        <dbReference type="Pfam" id="PF04542"/>
    </source>
</evidence>
<evidence type="ECO:0000313" key="10">
    <source>
        <dbReference type="Proteomes" id="UP001500383"/>
    </source>
</evidence>
<sequence>MDLTGEFERERPRLTRIAARVLGDPAEAEDAVQQAWLRLARTDAAAVDNLQGWLTTVVTRVCLDRLKAAVPVPVPGDAPDRPGADPDPAEEVALAESVGSALHLVLDRLSPAERVALVLHDSFAVDFATIAGILDCTPAAARKHASRARSKVAAPPGGQGTADWDVVDAFLAAARDGEFSRLLGLLAPDVVVAGDPVAVGLGTPARIEGRDAVAEFFNGAAAAALPVFVHGRPGAAWFDRGVARVAFDFRVSGGLVTRIDFRAQPEALETINRRRGGDLR</sequence>
<keyword evidence="5" id="KW-0238">DNA-binding</keyword>
<dbReference type="Gene3D" id="3.10.450.50">
    <property type="match status" value="1"/>
</dbReference>
<dbReference type="SUPFAM" id="SSF88659">
    <property type="entry name" value="Sigma3 and sigma4 domains of RNA polymerase sigma factors"/>
    <property type="match status" value="1"/>
</dbReference>
<accession>A0ABN2IFG9</accession>
<keyword evidence="3" id="KW-0805">Transcription regulation</keyword>